<dbReference type="InterPro" id="IPR001647">
    <property type="entry name" value="HTH_TetR"/>
</dbReference>
<dbReference type="PANTHER" id="PTHR30055:SF148">
    <property type="entry name" value="TETR-FAMILY TRANSCRIPTIONAL REGULATOR"/>
    <property type="match status" value="1"/>
</dbReference>
<dbReference type="HOGENOM" id="CLU_069356_25_3_11"/>
<evidence type="ECO:0000256" key="4">
    <source>
        <dbReference type="PROSITE-ProRule" id="PRU00335"/>
    </source>
</evidence>
<evidence type="ECO:0000259" key="5">
    <source>
        <dbReference type="PROSITE" id="PS50977"/>
    </source>
</evidence>
<dbReference type="InterPro" id="IPR011075">
    <property type="entry name" value="TetR_C"/>
</dbReference>
<keyword evidence="7" id="KW-1185">Reference proteome</keyword>
<dbReference type="InterPro" id="IPR050109">
    <property type="entry name" value="HTH-type_TetR-like_transc_reg"/>
</dbReference>
<dbReference type="eggNOG" id="COG1309">
    <property type="taxonomic scope" value="Bacteria"/>
</dbReference>
<dbReference type="SUPFAM" id="SSF48498">
    <property type="entry name" value="Tetracyclin repressor-like, C-terminal domain"/>
    <property type="match status" value="1"/>
</dbReference>
<evidence type="ECO:0000256" key="3">
    <source>
        <dbReference type="ARBA" id="ARBA00023163"/>
    </source>
</evidence>
<dbReference type="Pfam" id="PF16859">
    <property type="entry name" value="TetR_C_11"/>
    <property type="match status" value="1"/>
</dbReference>
<feature type="domain" description="HTH tetR-type" evidence="5">
    <location>
        <begin position="9"/>
        <end position="69"/>
    </location>
</feature>
<keyword evidence="2 4" id="KW-0238">DNA-binding</keyword>
<accession>C7MHS0</accession>
<dbReference type="AlphaFoldDB" id="C7MHS0"/>
<sequence>MATTRRRGAELEKAILEAGWDQLLSDGYSGFTFEAIAERAQTGKAVLYRRWSGKEALLLAVITQHHLDDSQDLPDTGSLRDDVLELLRSRNAIGDHIAALLSAILGAHFDDTHVTIAELRRQLLEEHGPTLRTIVQRAVARGEIPGPAVPERVASLPFELFRAELIMRFDRVPDETLVDIVDTAFIPLASLPWPH</sequence>
<evidence type="ECO:0000256" key="2">
    <source>
        <dbReference type="ARBA" id="ARBA00023125"/>
    </source>
</evidence>
<keyword evidence="1" id="KW-0805">Transcription regulation</keyword>
<gene>
    <name evidence="6" type="ordered locus">Bfae_28220</name>
</gene>
<protein>
    <submittedName>
        <fullName evidence="6">Transcriptional regulator</fullName>
    </submittedName>
</protein>
<dbReference type="InterPro" id="IPR036271">
    <property type="entry name" value="Tet_transcr_reg_TetR-rel_C_sf"/>
</dbReference>
<dbReference type="PATRIC" id="fig|446465.5.peg.2780"/>
<dbReference type="PROSITE" id="PS50977">
    <property type="entry name" value="HTH_TETR_2"/>
    <property type="match status" value="1"/>
</dbReference>
<dbReference type="Pfam" id="PF00440">
    <property type="entry name" value="TetR_N"/>
    <property type="match status" value="1"/>
</dbReference>
<keyword evidence="3" id="KW-0804">Transcription</keyword>
<evidence type="ECO:0000313" key="7">
    <source>
        <dbReference type="Proteomes" id="UP000001919"/>
    </source>
</evidence>
<dbReference type="InterPro" id="IPR009057">
    <property type="entry name" value="Homeodomain-like_sf"/>
</dbReference>
<proteinExistence type="predicted"/>
<dbReference type="GO" id="GO:0000976">
    <property type="term" value="F:transcription cis-regulatory region binding"/>
    <property type="evidence" value="ECO:0007669"/>
    <property type="project" value="TreeGrafter"/>
</dbReference>
<feature type="DNA-binding region" description="H-T-H motif" evidence="4">
    <location>
        <begin position="32"/>
        <end position="51"/>
    </location>
</feature>
<dbReference type="SUPFAM" id="SSF46689">
    <property type="entry name" value="Homeodomain-like"/>
    <property type="match status" value="1"/>
</dbReference>
<name>C7MHS0_BRAFD</name>
<dbReference type="EMBL" id="CP001643">
    <property type="protein sequence ID" value="ACU86587.1"/>
    <property type="molecule type" value="Genomic_DNA"/>
</dbReference>
<evidence type="ECO:0000256" key="1">
    <source>
        <dbReference type="ARBA" id="ARBA00023015"/>
    </source>
</evidence>
<dbReference type="GO" id="GO:0003700">
    <property type="term" value="F:DNA-binding transcription factor activity"/>
    <property type="evidence" value="ECO:0007669"/>
    <property type="project" value="TreeGrafter"/>
</dbReference>
<dbReference type="OrthoDB" id="9796019at2"/>
<dbReference type="KEGG" id="bfa:Bfae_28220"/>
<reference evidence="6 7" key="1">
    <citation type="journal article" date="2009" name="Stand. Genomic Sci.">
        <title>Complete genome sequence of Brachybacterium faecium type strain (Schefferle 6-10).</title>
        <authorList>
            <person name="Lapidus A."/>
            <person name="Pukall R."/>
            <person name="Labuttii K."/>
            <person name="Copeland A."/>
            <person name="Del Rio T.G."/>
            <person name="Nolan M."/>
            <person name="Chen F."/>
            <person name="Lucas S."/>
            <person name="Tice H."/>
            <person name="Cheng J.F."/>
            <person name="Bruce D."/>
            <person name="Goodwin L."/>
            <person name="Pitluck S."/>
            <person name="Rohde M."/>
            <person name="Goker M."/>
            <person name="Pati A."/>
            <person name="Ivanova N."/>
            <person name="Mavrommatis K."/>
            <person name="Chen A."/>
            <person name="Palaniappan K."/>
            <person name="D'haeseleer P."/>
            <person name="Chain P."/>
            <person name="Bristow J."/>
            <person name="Eisen J.A."/>
            <person name="Markowitz V."/>
            <person name="Hugenholtz P."/>
            <person name="Kyrpides N.C."/>
            <person name="Klenk H.P."/>
        </authorList>
    </citation>
    <scope>NUCLEOTIDE SEQUENCE [LARGE SCALE GENOMIC DNA]</scope>
    <source>
        <strain evidence="7">ATCC 43885 / DSM 4810 / JCM 11609 / LMG 19847 / NBRC 14762 / NCIMB 9860 / 6-10</strain>
    </source>
</reference>
<dbReference type="Gene3D" id="1.10.357.10">
    <property type="entry name" value="Tetracycline Repressor, domain 2"/>
    <property type="match status" value="1"/>
</dbReference>
<dbReference type="Gene3D" id="1.10.10.60">
    <property type="entry name" value="Homeodomain-like"/>
    <property type="match status" value="1"/>
</dbReference>
<dbReference type="PANTHER" id="PTHR30055">
    <property type="entry name" value="HTH-TYPE TRANSCRIPTIONAL REGULATOR RUTR"/>
    <property type="match status" value="1"/>
</dbReference>
<dbReference type="STRING" id="446465.Bfae_28220"/>
<dbReference type="Proteomes" id="UP000001919">
    <property type="component" value="Chromosome"/>
</dbReference>
<evidence type="ECO:0000313" key="6">
    <source>
        <dbReference type="EMBL" id="ACU86587.1"/>
    </source>
</evidence>
<organism evidence="6 7">
    <name type="scientific">Brachybacterium faecium (strain ATCC 43885 / DSM 4810 / JCM 11609 / LMG 19847 / NBRC 14762 / NCIMB 9860 / 6-10)</name>
    <dbReference type="NCBI Taxonomy" id="446465"/>
    <lineage>
        <taxon>Bacteria</taxon>
        <taxon>Bacillati</taxon>
        <taxon>Actinomycetota</taxon>
        <taxon>Actinomycetes</taxon>
        <taxon>Micrococcales</taxon>
        <taxon>Dermabacteraceae</taxon>
        <taxon>Brachybacterium</taxon>
    </lineage>
</organism>